<dbReference type="OrthoDB" id="10037376at2759"/>
<comment type="caution">
    <text evidence="4">The sequence shown here is derived from an EMBL/GenBank/DDBJ whole genome shotgun (WGS) entry which is preliminary data.</text>
</comment>
<organism evidence="4 5">
    <name type="scientific">Fusarium austroafricanum</name>
    <dbReference type="NCBI Taxonomy" id="2364996"/>
    <lineage>
        <taxon>Eukaryota</taxon>
        <taxon>Fungi</taxon>
        <taxon>Dikarya</taxon>
        <taxon>Ascomycota</taxon>
        <taxon>Pezizomycotina</taxon>
        <taxon>Sordariomycetes</taxon>
        <taxon>Hypocreomycetidae</taxon>
        <taxon>Hypocreales</taxon>
        <taxon>Nectriaceae</taxon>
        <taxon>Fusarium</taxon>
        <taxon>Fusarium concolor species complex</taxon>
    </lineage>
</organism>
<evidence type="ECO:0000313" key="4">
    <source>
        <dbReference type="EMBL" id="KAF4452320.1"/>
    </source>
</evidence>
<evidence type="ECO:0000313" key="5">
    <source>
        <dbReference type="Proteomes" id="UP000605986"/>
    </source>
</evidence>
<evidence type="ECO:0000256" key="2">
    <source>
        <dbReference type="SAM" id="SignalP"/>
    </source>
</evidence>
<dbReference type="PANTHER" id="PTHR15462:SF8">
    <property type="entry name" value="SERINE PROTEASE"/>
    <property type="match status" value="1"/>
</dbReference>
<keyword evidence="5" id="KW-1185">Reference proteome</keyword>
<keyword evidence="1 2" id="KW-0732">Signal</keyword>
<dbReference type="PANTHER" id="PTHR15462">
    <property type="entry name" value="SERINE PROTEASE"/>
    <property type="match status" value="1"/>
</dbReference>
<dbReference type="EMBL" id="JAADJG010000192">
    <property type="protein sequence ID" value="KAF4452320.1"/>
    <property type="molecule type" value="Genomic_DNA"/>
</dbReference>
<evidence type="ECO:0000256" key="1">
    <source>
        <dbReference type="ARBA" id="ARBA00022729"/>
    </source>
</evidence>
<dbReference type="Pfam" id="PF00089">
    <property type="entry name" value="Trypsin"/>
    <property type="match status" value="1"/>
</dbReference>
<dbReference type="InterPro" id="IPR043504">
    <property type="entry name" value="Peptidase_S1_PA_chymotrypsin"/>
</dbReference>
<dbReference type="Proteomes" id="UP000605986">
    <property type="component" value="Unassembled WGS sequence"/>
</dbReference>
<dbReference type="InterPro" id="IPR050966">
    <property type="entry name" value="Glutamyl_endopeptidase"/>
</dbReference>
<dbReference type="SUPFAM" id="SSF50494">
    <property type="entry name" value="Trypsin-like serine proteases"/>
    <property type="match status" value="1"/>
</dbReference>
<name>A0A8H4KJB7_9HYPO</name>
<dbReference type="GO" id="GO:0006508">
    <property type="term" value="P:proteolysis"/>
    <property type="evidence" value="ECO:0007669"/>
    <property type="project" value="InterPro"/>
</dbReference>
<accession>A0A8H4KJB7</accession>
<dbReference type="InterPro" id="IPR009003">
    <property type="entry name" value="Peptidase_S1_PA"/>
</dbReference>
<feature type="chain" id="PRO_5034024498" description="Peptidase S1 domain-containing protein" evidence="2">
    <location>
        <begin position="22"/>
        <end position="318"/>
    </location>
</feature>
<protein>
    <recommendedName>
        <fullName evidence="3">Peptidase S1 domain-containing protein</fullName>
    </recommendedName>
</protein>
<evidence type="ECO:0000259" key="3">
    <source>
        <dbReference type="Pfam" id="PF00089"/>
    </source>
</evidence>
<reference evidence="4" key="1">
    <citation type="submission" date="2020-01" db="EMBL/GenBank/DDBJ databases">
        <title>Identification and distribution of gene clusters putatively required for synthesis of sphingolipid metabolism inhibitors in phylogenetically diverse species of the filamentous fungus Fusarium.</title>
        <authorList>
            <person name="Kim H.-S."/>
            <person name="Busman M."/>
            <person name="Brown D.W."/>
            <person name="Divon H."/>
            <person name="Uhlig S."/>
            <person name="Proctor R.H."/>
        </authorList>
    </citation>
    <scope>NUCLEOTIDE SEQUENCE</scope>
    <source>
        <strain evidence="4">NRRL 53441</strain>
    </source>
</reference>
<dbReference type="GO" id="GO:0004252">
    <property type="term" value="F:serine-type endopeptidase activity"/>
    <property type="evidence" value="ECO:0007669"/>
    <property type="project" value="InterPro"/>
</dbReference>
<gene>
    <name evidence="4" type="ORF">F53441_4838</name>
</gene>
<feature type="domain" description="Peptidase S1" evidence="3">
    <location>
        <begin position="114"/>
        <end position="285"/>
    </location>
</feature>
<dbReference type="Gene3D" id="2.40.10.10">
    <property type="entry name" value="Trypsin-like serine proteases"/>
    <property type="match status" value="2"/>
</dbReference>
<dbReference type="InterPro" id="IPR001254">
    <property type="entry name" value="Trypsin_dom"/>
</dbReference>
<sequence length="318" mass="34562">MRSFKLYVVTVVLALCPIASLAPLHEGADQIHPRNPSMVARPPDGAPIPRFRLVSPSQLAAYSGIPVPPTSRLQARGIIGADHRVLYDTHEYPSKLFGRVLSLEPCCPEPWLGRTCSASLIGPRHAMTARHCIYSQNGPVRFEPNVLDAGKIELSYALDVIMLGTAEGIEVPGDINKMNGCAQVNDWAILILEDRLGDRYGYVGAKEIDPATQINKQLFSYVGYPTDKEAAYTWDDATRRPHRQDGISVLRAETCEKCCPLLTDADSISGQSGGPLFSMEDGLVWQYGAGSGSADFGSTFASGPHFVNAVAMARKEYP</sequence>
<feature type="signal peptide" evidence="2">
    <location>
        <begin position="1"/>
        <end position="21"/>
    </location>
</feature>
<dbReference type="AlphaFoldDB" id="A0A8H4KJB7"/>
<proteinExistence type="predicted"/>